<dbReference type="InterPro" id="IPR017452">
    <property type="entry name" value="GPCR_Rhodpsn_7TM"/>
</dbReference>
<organism evidence="7 8">
    <name type="scientific">Brachionus calyciflorus</name>
    <dbReference type="NCBI Taxonomy" id="104777"/>
    <lineage>
        <taxon>Eukaryota</taxon>
        <taxon>Metazoa</taxon>
        <taxon>Spiralia</taxon>
        <taxon>Gnathifera</taxon>
        <taxon>Rotifera</taxon>
        <taxon>Eurotatoria</taxon>
        <taxon>Monogononta</taxon>
        <taxon>Pseudotrocha</taxon>
        <taxon>Ploima</taxon>
        <taxon>Brachionidae</taxon>
        <taxon>Brachionus</taxon>
    </lineage>
</organism>
<dbReference type="PANTHER" id="PTHR46641">
    <property type="entry name" value="FMRFAMIDE RECEPTOR-RELATED"/>
    <property type="match status" value="1"/>
</dbReference>
<comment type="caution">
    <text evidence="7">The sequence shown here is derived from an EMBL/GenBank/DDBJ whole genome shotgun (WGS) entry which is preliminary data.</text>
</comment>
<dbReference type="SUPFAM" id="SSF81321">
    <property type="entry name" value="Family A G protein-coupled receptor-like"/>
    <property type="match status" value="1"/>
</dbReference>
<feature type="domain" description="G-protein coupled receptors family 1 profile" evidence="6">
    <location>
        <begin position="1"/>
        <end position="196"/>
    </location>
</feature>
<dbReference type="OrthoDB" id="10011262at2759"/>
<dbReference type="Gene3D" id="1.20.1070.10">
    <property type="entry name" value="Rhodopsin 7-helix transmembrane proteins"/>
    <property type="match status" value="1"/>
</dbReference>
<evidence type="ECO:0000256" key="3">
    <source>
        <dbReference type="ARBA" id="ARBA00022989"/>
    </source>
</evidence>
<dbReference type="PANTHER" id="PTHR46641:SF2">
    <property type="entry name" value="FMRFAMIDE RECEPTOR"/>
    <property type="match status" value="1"/>
</dbReference>
<evidence type="ECO:0000256" key="2">
    <source>
        <dbReference type="ARBA" id="ARBA00022692"/>
    </source>
</evidence>
<feature type="transmembrane region" description="Helical" evidence="5">
    <location>
        <begin position="145"/>
        <end position="169"/>
    </location>
</feature>
<evidence type="ECO:0000313" key="7">
    <source>
        <dbReference type="EMBL" id="CAF0796992.1"/>
    </source>
</evidence>
<feature type="transmembrane region" description="Helical" evidence="5">
    <location>
        <begin position="60"/>
        <end position="80"/>
    </location>
</feature>
<evidence type="ECO:0000256" key="4">
    <source>
        <dbReference type="ARBA" id="ARBA00023136"/>
    </source>
</evidence>
<evidence type="ECO:0000313" key="8">
    <source>
        <dbReference type="Proteomes" id="UP000663879"/>
    </source>
</evidence>
<evidence type="ECO:0000259" key="6">
    <source>
        <dbReference type="PROSITE" id="PS50262"/>
    </source>
</evidence>
<feature type="transmembrane region" description="Helical" evidence="5">
    <location>
        <begin position="100"/>
        <end position="119"/>
    </location>
</feature>
<gene>
    <name evidence="7" type="ORF">OXX778_LOCUS6265</name>
</gene>
<feature type="transmembrane region" description="Helical" evidence="5">
    <location>
        <begin position="6"/>
        <end position="25"/>
    </location>
</feature>
<sequence length="532" mass="61670">MRNTTNIFLSNLCLCSFISLLGLLVNSTIYQLTFNNNHPYSIFCLIAFFYPISYPIINTFQMACIMLTVCVSVNQFLCIYHSRIKNYSKMSTRAEIKKSVKIISFVYVFSIIYCIPYWFKFKYSDCSVDLTEIGANFKFNQIVNFWMYLPIAYLIPFTVLIVTNSYLVFKLMVAKRRRKHLCIITKKSLNSKMMKTNDSQGIFKFYTPSELKSQINRKYSTVSISSETCQTYGTSSKKEQFPKIEINFNIKNAKLGRTKVTINEFTSIYERIDEIQRCHGAISPEMVLPILDKKSKNVKLKIRVKSFEEFKSLIGEWPSDAFKAGVKAKSIVPNLKVVILNINRKIKINRNSEWTRELEKKYCLHSVKRIYDHENKPSNKLMAQCNTISSFIWLLKNGIKLLNGEKFISTNLDILAKKPEHENQECSIKKAELIIENKLSNFISKIESLEETTNKQKSSFKFIQQNIANMKSALECTHESVNQLTLDIDSVNQRTEKIFSSTLEIKKDILDSNLKLNEEISKIHNLFLTNGT</sequence>
<keyword evidence="3 5" id="KW-1133">Transmembrane helix</keyword>
<keyword evidence="2 5" id="KW-0812">Transmembrane</keyword>
<reference evidence="7" key="1">
    <citation type="submission" date="2021-02" db="EMBL/GenBank/DDBJ databases">
        <authorList>
            <person name="Nowell W R."/>
        </authorList>
    </citation>
    <scope>NUCLEOTIDE SEQUENCE</scope>
    <source>
        <strain evidence="7">Ploen Becks lab</strain>
    </source>
</reference>
<dbReference type="InterPro" id="IPR052954">
    <property type="entry name" value="GPCR-Ligand_Int"/>
</dbReference>
<proteinExistence type="predicted"/>
<protein>
    <recommendedName>
        <fullName evidence="6">G-protein coupled receptors family 1 profile domain-containing protein</fullName>
    </recommendedName>
</protein>
<evidence type="ECO:0000256" key="5">
    <source>
        <dbReference type="SAM" id="Phobius"/>
    </source>
</evidence>
<keyword evidence="4 5" id="KW-0472">Membrane</keyword>
<dbReference type="PROSITE" id="PS50262">
    <property type="entry name" value="G_PROTEIN_RECEP_F1_2"/>
    <property type="match status" value="1"/>
</dbReference>
<comment type="subcellular location">
    <subcellularLocation>
        <location evidence="1">Membrane</location>
    </subcellularLocation>
</comment>
<dbReference type="GO" id="GO:0016020">
    <property type="term" value="C:membrane"/>
    <property type="evidence" value="ECO:0007669"/>
    <property type="project" value="UniProtKB-SubCell"/>
</dbReference>
<accession>A0A813SJR8</accession>
<evidence type="ECO:0000256" key="1">
    <source>
        <dbReference type="ARBA" id="ARBA00004370"/>
    </source>
</evidence>
<dbReference type="AlphaFoldDB" id="A0A813SJR8"/>
<dbReference type="Proteomes" id="UP000663879">
    <property type="component" value="Unassembled WGS sequence"/>
</dbReference>
<name>A0A813SJR8_9BILA</name>
<keyword evidence="8" id="KW-1185">Reference proteome</keyword>
<dbReference type="EMBL" id="CAJNOC010000731">
    <property type="protein sequence ID" value="CAF0796992.1"/>
    <property type="molecule type" value="Genomic_DNA"/>
</dbReference>